<feature type="compositionally biased region" description="Basic residues" evidence="1">
    <location>
        <begin position="35"/>
        <end position="50"/>
    </location>
</feature>
<reference evidence="2 3" key="1">
    <citation type="journal article" date="2013" name="Curr. Biol.">
        <title>The Genome of the Foraminiferan Reticulomyxa filosa.</title>
        <authorList>
            <person name="Glockner G."/>
            <person name="Hulsmann N."/>
            <person name="Schleicher M."/>
            <person name="Noegel A.A."/>
            <person name="Eichinger L."/>
            <person name="Gallinger C."/>
            <person name="Pawlowski J."/>
            <person name="Sierra R."/>
            <person name="Euteneuer U."/>
            <person name="Pillet L."/>
            <person name="Moustafa A."/>
            <person name="Platzer M."/>
            <person name="Groth M."/>
            <person name="Szafranski K."/>
            <person name="Schliwa M."/>
        </authorList>
    </citation>
    <scope>NUCLEOTIDE SEQUENCE [LARGE SCALE GENOMIC DNA]</scope>
</reference>
<comment type="caution">
    <text evidence="2">The sequence shown here is derived from an EMBL/GenBank/DDBJ whole genome shotgun (WGS) entry which is preliminary data.</text>
</comment>
<accession>X6LX47</accession>
<proteinExistence type="predicted"/>
<evidence type="ECO:0000256" key="1">
    <source>
        <dbReference type="SAM" id="MobiDB-lite"/>
    </source>
</evidence>
<gene>
    <name evidence="2" type="ORF">RFI_31680</name>
</gene>
<dbReference type="Proteomes" id="UP000023152">
    <property type="component" value="Unassembled WGS sequence"/>
</dbReference>
<name>X6LX47_RETFI</name>
<keyword evidence="3" id="KW-1185">Reference proteome</keyword>
<feature type="compositionally biased region" description="Basic and acidic residues" evidence="1">
    <location>
        <begin position="22"/>
        <end position="34"/>
    </location>
</feature>
<dbReference type="EMBL" id="ASPP01027834">
    <property type="protein sequence ID" value="ETO05717.1"/>
    <property type="molecule type" value="Genomic_DNA"/>
</dbReference>
<evidence type="ECO:0000313" key="3">
    <source>
        <dbReference type="Proteomes" id="UP000023152"/>
    </source>
</evidence>
<protein>
    <submittedName>
        <fullName evidence="2">Uncharacterized protein</fullName>
    </submittedName>
</protein>
<sequence>MSAEPNAVIDDTNEVKVNTSSKENDKEESKEKGTKQKKKRKERIKTRKSYQRNPNTNQRKKKVRTRLRLRVQQVRVQSIPPNTNPKRVNTKIRNQGNGLFIDYKINLFHNPEKTHKKNPKKKKSLPTDIRSANTEKCRKNFYCSTIFKRLKKKKNKCKKKIIHCKTKRNNELTLKTCLKLLFNFQVQKKENELELVRFPSLKNKVRDLRNQSTKQTKNIKQHCLSPFL</sequence>
<dbReference type="AlphaFoldDB" id="X6LX47"/>
<evidence type="ECO:0000313" key="2">
    <source>
        <dbReference type="EMBL" id="ETO05717.1"/>
    </source>
</evidence>
<feature type="region of interest" description="Disordered" evidence="1">
    <location>
        <begin position="1"/>
        <end position="66"/>
    </location>
</feature>
<organism evidence="2 3">
    <name type="scientific">Reticulomyxa filosa</name>
    <dbReference type="NCBI Taxonomy" id="46433"/>
    <lineage>
        <taxon>Eukaryota</taxon>
        <taxon>Sar</taxon>
        <taxon>Rhizaria</taxon>
        <taxon>Retaria</taxon>
        <taxon>Foraminifera</taxon>
        <taxon>Monothalamids</taxon>
        <taxon>Reticulomyxidae</taxon>
        <taxon>Reticulomyxa</taxon>
    </lineage>
</organism>